<dbReference type="EMBL" id="UINC01158024">
    <property type="protein sequence ID" value="SVD55336.1"/>
    <property type="molecule type" value="Genomic_DNA"/>
</dbReference>
<evidence type="ECO:0000256" key="8">
    <source>
        <dbReference type="SAM" id="MobiDB-lite"/>
    </source>
</evidence>
<evidence type="ECO:0000313" key="9">
    <source>
        <dbReference type="EMBL" id="SVD55336.1"/>
    </source>
</evidence>
<organism evidence="9">
    <name type="scientific">marine metagenome</name>
    <dbReference type="NCBI Taxonomy" id="408172"/>
    <lineage>
        <taxon>unclassified sequences</taxon>
        <taxon>metagenomes</taxon>
        <taxon>ecological metagenomes</taxon>
    </lineage>
</organism>
<dbReference type="GO" id="GO:0015031">
    <property type="term" value="P:protein transport"/>
    <property type="evidence" value="ECO:0007669"/>
    <property type="project" value="UniProtKB-KW"/>
</dbReference>
<proteinExistence type="predicted"/>
<dbReference type="GO" id="GO:0016020">
    <property type="term" value="C:membrane"/>
    <property type="evidence" value="ECO:0007669"/>
    <property type="project" value="UniProtKB-ARBA"/>
</dbReference>
<protein>
    <recommendedName>
        <fullName evidence="10">Twin-arginine translocase TatA/TatE family subunit</fullName>
    </recommendedName>
</protein>
<keyword evidence="2" id="KW-0813">Transport</keyword>
<evidence type="ECO:0000256" key="3">
    <source>
        <dbReference type="ARBA" id="ARBA00022692"/>
    </source>
</evidence>
<dbReference type="Pfam" id="PF02416">
    <property type="entry name" value="TatA_B_E"/>
    <property type="match status" value="1"/>
</dbReference>
<comment type="subcellular location">
    <subcellularLocation>
        <location evidence="1">Membrane</location>
        <topology evidence="1">Single-pass membrane protein</topology>
    </subcellularLocation>
</comment>
<evidence type="ECO:0000256" key="5">
    <source>
        <dbReference type="ARBA" id="ARBA00022989"/>
    </source>
</evidence>
<evidence type="ECO:0000256" key="2">
    <source>
        <dbReference type="ARBA" id="ARBA00022448"/>
    </source>
</evidence>
<keyword evidence="6" id="KW-0811">Translocation</keyword>
<reference evidence="9" key="1">
    <citation type="submission" date="2018-05" db="EMBL/GenBank/DDBJ databases">
        <authorList>
            <person name="Lanie J.A."/>
            <person name="Ng W.-L."/>
            <person name="Kazmierczak K.M."/>
            <person name="Andrzejewski T.M."/>
            <person name="Davidsen T.M."/>
            <person name="Wayne K.J."/>
            <person name="Tettelin H."/>
            <person name="Glass J.I."/>
            <person name="Rusch D."/>
            <person name="Podicherti R."/>
            <person name="Tsui H.-C.T."/>
            <person name="Winkler M.E."/>
        </authorList>
    </citation>
    <scope>NUCLEOTIDE SEQUENCE</scope>
</reference>
<feature type="compositionally biased region" description="Polar residues" evidence="8">
    <location>
        <begin position="56"/>
        <end position="65"/>
    </location>
</feature>
<keyword evidence="5" id="KW-1133">Transmembrane helix</keyword>
<dbReference type="Gene3D" id="1.20.5.3310">
    <property type="match status" value="1"/>
</dbReference>
<evidence type="ECO:0000256" key="7">
    <source>
        <dbReference type="ARBA" id="ARBA00023136"/>
    </source>
</evidence>
<name>A0A382W8Z7_9ZZZZ</name>
<evidence type="ECO:0008006" key="10">
    <source>
        <dbReference type="Google" id="ProtNLM"/>
    </source>
</evidence>
<keyword evidence="7" id="KW-0472">Membrane</keyword>
<gene>
    <name evidence="9" type="ORF">METZ01_LOCUS408190</name>
</gene>
<evidence type="ECO:0000256" key="4">
    <source>
        <dbReference type="ARBA" id="ARBA00022927"/>
    </source>
</evidence>
<keyword evidence="4" id="KW-0653">Protein transport</keyword>
<keyword evidence="3" id="KW-0812">Transmembrane</keyword>
<sequence length="105" mass="10939">MGIPELGVILLVAFLVLGPGRAIDMARSAGKILGDLRRSFGDVTNAMTMESLEQLPMQNQESSAPAESAPGLPMRAGIPPADEQAEDNPDPEPGPDSEPESEGKG</sequence>
<dbReference type="InterPro" id="IPR003369">
    <property type="entry name" value="TatA/B/E"/>
</dbReference>
<feature type="region of interest" description="Disordered" evidence="8">
    <location>
        <begin position="53"/>
        <end position="105"/>
    </location>
</feature>
<dbReference type="AlphaFoldDB" id="A0A382W8Z7"/>
<evidence type="ECO:0000256" key="6">
    <source>
        <dbReference type="ARBA" id="ARBA00023010"/>
    </source>
</evidence>
<feature type="compositionally biased region" description="Acidic residues" evidence="8">
    <location>
        <begin position="83"/>
        <end position="105"/>
    </location>
</feature>
<evidence type="ECO:0000256" key="1">
    <source>
        <dbReference type="ARBA" id="ARBA00004167"/>
    </source>
</evidence>
<accession>A0A382W8Z7</accession>